<comment type="caution">
    <text evidence="4">The sequence shown here is derived from an EMBL/GenBank/DDBJ whole genome shotgun (WGS) entry which is preliminary data.</text>
</comment>
<dbReference type="RefSeq" id="WP_235956935.1">
    <property type="nucleotide sequence ID" value="NZ_BLTE01000010.1"/>
</dbReference>
<feature type="domain" description="Baseplate J-like C-terminal" evidence="3">
    <location>
        <begin position="268"/>
        <end position="351"/>
    </location>
</feature>
<gene>
    <name evidence="4" type="ORF">NNJEOMEG_02257</name>
</gene>
<dbReference type="PANTHER" id="PTHR37829">
    <property type="entry name" value="PHAGE-LIKE ELEMENT PBSX PROTEIN XKDT"/>
    <property type="match status" value="1"/>
</dbReference>
<dbReference type="Pfam" id="PF26078">
    <property type="entry name" value="Baseplate_J_M"/>
    <property type="match status" value="1"/>
</dbReference>
<dbReference type="EMBL" id="BLTE01000010">
    <property type="protein sequence ID" value="GFK94412.1"/>
    <property type="molecule type" value="Genomic_DNA"/>
</dbReference>
<reference evidence="4 5" key="1">
    <citation type="submission" date="2020-04" db="EMBL/GenBank/DDBJ databases">
        <authorList>
            <consortium name="Desulfovibrio sp. FSS-1 genome sequencing consortium"/>
            <person name="Shimoshige H."/>
            <person name="Kobayashi H."/>
            <person name="Maekawa T."/>
        </authorList>
    </citation>
    <scope>NUCLEOTIDE SEQUENCE [LARGE SCALE GENOMIC DNA]</scope>
    <source>
        <strain evidence="4 5">SIID29052-01</strain>
    </source>
</reference>
<dbReference type="InterPro" id="IPR058531">
    <property type="entry name" value="Baseplate_J_M"/>
</dbReference>
<dbReference type="InterPro" id="IPR052399">
    <property type="entry name" value="Phage_Baseplate_Assmbl_Protein"/>
</dbReference>
<sequence>MYTVPTFEAVREAYLRDILNLLPDAATDPDSDHYIRATALASAVVGLYHHQLWIARQVLPDTSDPEWLDRHAALRGITRKPAIAATGQLVIQGAAGSVIPSGEAVKHVATGLTFLTSGQAIISQDGTATVAALAAAPGVMPALVAEPVLFSQAPAGVLPQASLTLSGGVDAETDAELLARLLDYLQHPPGGGNVHDYRRWALAVPGISRAWTFPNRRGLGSVDVAVLGPEGAPSPEALAAAQAAVDASRPAACRDAWVLAPTPVAVLVSVAVRLDASVTTLALLTARLQEALAAEFKALAPGQTVYRSRIEAVVSGQPGVLDRVVRVPQANFAAVVDRERLEWPRLGLVQVEAL</sequence>
<dbReference type="Proteomes" id="UP000494245">
    <property type="component" value="Unassembled WGS sequence"/>
</dbReference>
<proteinExistence type="inferred from homology"/>
<dbReference type="PANTHER" id="PTHR37829:SF3">
    <property type="entry name" value="PROTEIN JAYE-RELATED"/>
    <property type="match status" value="1"/>
</dbReference>
<evidence type="ECO:0008006" key="6">
    <source>
        <dbReference type="Google" id="ProtNLM"/>
    </source>
</evidence>
<organism evidence="4 5">
    <name type="scientific">Fundidesulfovibrio magnetotacticus</name>
    <dbReference type="NCBI Taxonomy" id="2730080"/>
    <lineage>
        <taxon>Bacteria</taxon>
        <taxon>Pseudomonadati</taxon>
        <taxon>Thermodesulfobacteriota</taxon>
        <taxon>Desulfovibrionia</taxon>
        <taxon>Desulfovibrionales</taxon>
        <taxon>Desulfovibrionaceae</taxon>
        <taxon>Fundidesulfovibrio</taxon>
    </lineage>
</organism>
<comment type="similarity">
    <text evidence="1">Belongs to the Mu gp47/PBSX XkdT family.</text>
</comment>
<evidence type="ECO:0000259" key="3">
    <source>
        <dbReference type="Pfam" id="PF26079"/>
    </source>
</evidence>
<reference evidence="4 5" key="2">
    <citation type="submission" date="2020-05" db="EMBL/GenBank/DDBJ databases">
        <title>Draft genome sequence of Desulfovibrio sp. strainFSS-1.</title>
        <authorList>
            <person name="Shimoshige H."/>
            <person name="Kobayashi H."/>
            <person name="Maekawa T."/>
        </authorList>
    </citation>
    <scope>NUCLEOTIDE SEQUENCE [LARGE SCALE GENOMIC DNA]</scope>
    <source>
        <strain evidence="4 5">SIID29052-01</strain>
    </source>
</reference>
<protein>
    <recommendedName>
        <fullName evidence="6">Phage Mu protein gp47-like protein</fullName>
    </recommendedName>
</protein>
<evidence type="ECO:0000259" key="2">
    <source>
        <dbReference type="Pfam" id="PF26078"/>
    </source>
</evidence>
<evidence type="ECO:0000313" key="4">
    <source>
        <dbReference type="EMBL" id="GFK94412.1"/>
    </source>
</evidence>
<name>A0A6V8LPC9_9BACT</name>
<feature type="domain" description="Baseplate J-like central" evidence="2">
    <location>
        <begin position="190"/>
        <end position="253"/>
    </location>
</feature>
<keyword evidence="5" id="KW-1185">Reference proteome</keyword>
<evidence type="ECO:0000313" key="5">
    <source>
        <dbReference type="Proteomes" id="UP000494245"/>
    </source>
</evidence>
<evidence type="ECO:0000256" key="1">
    <source>
        <dbReference type="ARBA" id="ARBA00038087"/>
    </source>
</evidence>
<dbReference type="AlphaFoldDB" id="A0A6V8LPC9"/>
<accession>A0A6V8LPC9</accession>
<dbReference type="Pfam" id="PF26079">
    <property type="entry name" value="Baseplate_J_C"/>
    <property type="match status" value="1"/>
</dbReference>
<dbReference type="InterPro" id="IPR058530">
    <property type="entry name" value="Baseplate_J-like_C"/>
</dbReference>